<evidence type="ECO:0000313" key="5">
    <source>
        <dbReference type="EMBL" id="KAJ4832467.1"/>
    </source>
</evidence>
<gene>
    <name evidence="5" type="ORF">Tsubulata_000003</name>
</gene>
<dbReference type="PRINTS" id="PR00721">
    <property type="entry name" value="STOMATIN"/>
</dbReference>
<feature type="domain" description="Band 7" evidence="4">
    <location>
        <begin position="35"/>
        <end position="187"/>
    </location>
</feature>
<evidence type="ECO:0000256" key="1">
    <source>
        <dbReference type="ARBA" id="ARBA00004173"/>
    </source>
</evidence>
<dbReference type="InterPro" id="IPR032435">
    <property type="entry name" value="STML2-like_C"/>
</dbReference>
<dbReference type="GO" id="GO:0007005">
    <property type="term" value="P:mitochondrion organization"/>
    <property type="evidence" value="ECO:0007669"/>
    <property type="project" value="TreeGrafter"/>
</dbReference>
<dbReference type="Gene3D" id="3.30.479.30">
    <property type="entry name" value="Band 7 domain"/>
    <property type="match status" value="2"/>
</dbReference>
<evidence type="ECO:0000256" key="2">
    <source>
        <dbReference type="ARBA" id="ARBA00008164"/>
    </source>
</evidence>
<dbReference type="GO" id="GO:0005886">
    <property type="term" value="C:plasma membrane"/>
    <property type="evidence" value="ECO:0007669"/>
    <property type="project" value="UniProtKB-ARBA"/>
</dbReference>
<accession>A0A9Q0FJA1</accession>
<dbReference type="PANTHER" id="PTHR43327">
    <property type="entry name" value="STOMATIN-LIKE PROTEIN 2, MITOCHONDRIAL"/>
    <property type="match status" value="1"/>
</dbReference>
<dbReference type="EMBL" id="JAKUCV010005122">
    <property type="protein sequence ID" value="KAJ4832467.1"/>
    <property type="molecule type" value="Genomic_DNA"/>
</dbReference>
<dbReference type="SMART" id="SM00244">
    <property type="entry name" value="PHB"/>
    <property type="match status" value="2"/>
</dbReference>
<dbReference type="AlphaFoldDB" id="A0A9Q0FJA1"/>
<reference evidence="5" key="2">
    <citation type="journal article" date="2023" name="Plants (Basel)">
        <title>Annotation of the Turnera subulata (Passifloraceae) Draft Genome Reveals the S-Locus Evolved after the Divergence of Turneroideae from Passifloroideae in a Stepwise Manner.</title>
        <authorList>
            <person name="Henning P.M."/>
            <person name="Roalson E.H."/>
            <person name="Mir W."/>
            <person name="McCubbin A.G."/>
            <person name="Shore J.S."/>
        </authorList>
    </citation>
    <scope>NUCLEOTIDE SEQUENCE</scope>
    <source>
        <strain evidence="5">F60SS</strain>
    </source>
</reference>
<dbReference type="Pfam" id="PF01145">
    <property type="entry name" value="Band_7"/>
    <property type="match status" value="2"/>
</dbReference>
<dbReference type="OrthoDB" id="434619at2759"/>
<dbReference type="FunFam" id="3.30.479.30:FF:000004">
    <property type="entry name" value="Putative membrane protease family, stomatin"/>
    <property type="match status" value="1"/>
</dbReference>
<dbReference type="Proteomes" id="UP001141552">
    <property type="component" value="Unassembled WGS sequence"/>
</dbReference>
<comment type="similarity">
    <text evidence="2">Belongs to the band 7/mec-2 family.</text>
</comment>
<evidence type="ECO:0000313" key="6">
    <source>
        <dbReference type="Proteomes" id="UP001141552"/>
    </source>
</evidence>
<dbReference type="InterPro" id="IPR036013">
    <property type="entry name" value="Band_7/SPFH_dom_sf"/>
</dbReference>
<dbReference type="InterPro" id="IPR050710">
    <property type="entry name" value="Band7/mec-2_domain"/>
</dbReference>
<dbReference type="GO" id="GO:0098552">
    <property type="term" value="C:side of membrane"/>
    <property type="evidence" value="ECO:0007669"/>
    <property type="project" value="UniProtKB-ARBA"/>
</dbReference>
<dbReference type="Pfam" id="PF16200">
    <property type="entry name" value="Band_7_C"/>
    <property type="match status" value="2"/>
</dbReference>
<evidence type="ECO:0000256" key="3">
    <source>
        <dbReference type="ARBA" id="ARBA00023128"/>
    </source>
</evidence>
<proteinExistence type="inferred from homology"/>
<organism evidence="5 6">
    <name type="scientific">Turnera subulata</name>
    <dbReference type="NCBI Taxonomy" id="218843"/>
    <lineage>
        <taxon>Eukaryota</taxon>
        <taxon>Viridiplantae</taxon>
        <taxon>Streptophyta</taxon>
        <taxon>Embryophyta</taxon>
        <taxon>Tracheophyta</taxon>
        <taxon>Spermatophyta</taxon>
        <taxon>Magnoliopsida</taxon>
        <taxon>eudicotyledons</taxon>
        <taxon>Gunneridae</taxon>
        <taxon>Pentapetalae</taxon>
        <taxon>rosids</taxon>
        <taxon>fabids</taxon>
        <taxon>Malpighiales</taxon>
        <taxon>Passifloraceae</taxon>
        <taxon>Turnera</taxon>
    </lineage>
</organism>
<dbReference type="InterPro" id="IPR001107">
    <property type="entry name" value="Band_7"/>
</dbReference>
<reference evidence="5" key="1">
    <citation type="submission" date="2022-02" db="EMBL/GenBank/DDBJ databases">
        <authorList>
            <person name="Henning P.M."/>
            <person name="McCubbin A.G."/>
            <person name="Shore J.S."/>
        </authorList>
    </citation>
    <scope>NUCLEOTIDE SEQUENCE</scope>
    <source>
        <strain evidence="5">F60SS</strain>
        <tissue evidence="5">Leaves</tissue>
    </source>
</reference>
<dbReference type="PANTHER" id="PTHR43327:SF10">
    <property type="entry name" value="STOMATIN-LIKE PROTEIN 2, MITOCHONDRIAL"/>
    <property type="match status" value="1"/>
</dbReference>
<dbReference type="GO" id="GO:0005739">
    <property type="term" value="C:mitochondrion"/>
    <property type="evidence" value="ECO:0007669"/>
    <property type="project" value="UniProtKB-SubCell"/>
</dbReference>
<dbReference type="CDD" id="cd08829">
    <property type="entry name" value="SPFH_paraslipin"/>
    <property type="match status" value="2"/>
</dbReference>
<feature type="domain" description="Band 7" evidence="4">
    <location>
        <begin position="442"/>
        <end position="593"/>
    </location>
</feature>
<dbReference type="SUPFAM" id="SSF117892">
    <property type="entry name" value="Band 7/SPFH domain"/>
    <property type="match status" value="2"/>
</dbReference>
<name>A0A9Q0FJA1_9ROSI</name>
<protein>
    <recommendedName>
        <fullName evidence="4">Band 7 domain-containing protein</fullName>
    </recommendedName>
</protein>
<sequence>MYYYVQTQYGSSIPVSATTPYVHNPYELTPPPNNFGIQFVPEKRAYVVERFGKYLDTLKPGFRFLIPIVDRVAYVHSLKEETFAIRDQSAITKDNVSIGIDAVLCIKIVDPLKASYGVENPIYSAIQLAHTAMRSELGKITFDKTLEEREVLNDKIVATINAAAEAWGVQCLRYEISGLCRSKQKQNGQRELKFLSLKRQAKILRAEGEKNAKILASEAAKIDQINRAEGEKNARILLSEAAEKEQINRANGDKAAKILLSEAAEKEQINRANGEKAANILLSEAAEIEQINRANGEKAASILLSEAAQLGEVNIAQEGIAIVSKALNEPGGTEAASMKLTEEYIKAFGNIAKQGTTTILLPGTSSDLANLVAQASALYGNLAGKINGVKSYSNLQQSYSKLQEPCTTMYKPCTVLPSQLASRHHMSTNRNQRYELRRPFNLGIQFVPEKRAYVVERFGRYLDTLKPGFHFLIPIVDRVAYVHSLKEETFAIPDQSAITKDNVSIGIDAVLCIKVVDPLKASYGVENPIYSIIQLAHTSMRSELGKIIFDKTLEEREILNDKIVATLNAAAEAWGIKCLRYEISWLWRFKQKQNAKRELKFSSLKRQSQINRAEGEKNAKILASEAAKIDQINRANGEKAATILLSEAAETDQINRANGDKAARILLSEAAKIDQVNRAQGKAQGIEIVTKALNGPGAAQAASLKVTEEYIQAFSNIAKEGTTTILLPGTSSDLTNLVAQASALYGNLAGKMSKPGNSIQHSAPEVETSKTT</sequence>
<comment type="caution">
    <text evidence="5">The sequence shown here is derived from an EMBL/GenBank/DDBJ whole genome shotgun (WGS) entry which is preliminary data.</text>
</comment>
<comment type="subcellular location">
    <subcellularLocation>
        <location evidence="1">Mitochondrion</location>
    </subcellularLocation>
</comment>
<evidence type="ECO:0000259" key="4">
    <source>
        <dbReference type="SMART" id="SM00244"/>
    </source>
</evidence>
<keyword evidence="3" id="KW-0496">Mitochondrion</keyword>
<keyword evidence="6" id="KW-1185">Reference proteome</keyword>
<dbReference type="InterPro" id="IPR001972">
    <property type="entry name" value="Stomatin_HflK_fam"/>
</dbReference>